<evidence type="ECO:0000313" key="2">
    <source>
        <dbReference type="Proteomes" id="UP001595766"/>
    </source>
</evidence>
<dbReference type="Proteomes" id="UP001595766">
    <property type="component" value="Unassembled WGS sequence"/>
</dbReference>
<reference evidence="2" key="1">
    <citation type="journal article" date="2019" name="Int. J. Syst. Evol. Microbiol.">
        <title>The Global Catalogue of Microorganisms (GCM) 10K type strain sequencing project: providing services to taxonomists for standard genome sequencing and annotation.</title>
        <authorList>
            <consortium name="The Broad Institute Genomics Platform"/>
            <consortium name="The Broad Institute Genome Sequencing Center for Infectious Disease"/>
            <person name="Wu L."/>
            <person name="Ma J."/>
        </authorList>
    </citation>
    <scope>NUCLEOTIDE SEQUENCE [LARGE SCALE GENOMIC DNA]</scope>
    <source>
        <strain evidence="2">CECT 8551</strain>
    </source>
</reference>
<organism evidence="1 2">
    <name type="scientific">Belliella kenyensis</name>
    <dbReference type="NCBI Taxonomy" id="1472724"/>
    <lineage>
        <taxon>Bacteria</taxon>
        <taxon>Pseudomonadati</taxon>
        <taxon>Bacteroidota</taxon>
        <taxon>Cytophagia</taxon>
        <taxon>Cytophagales</taxon>
        <taxon>Cyclobacteriaceae</taxon>
        <taxon>Belliella</taxon>
    </lineage>
</organism>
<comment type="caution">
    <text evidence="1">The sequence shown here is derived from an EMBL/GenBank/DDBJ whole genome shotgun (WGS) entry which is preliminary data.</text>
</comment>
<protein>
    <submittedName>
        <fullName evidence="1">Energy transducer TonB</fullName>
    </submittedName>
</protein>
<proteinExistence type="predicted"/>
<dbReference type="EMBL" id="JBHSAV010000057">
    <property type="protein sequence ID" value="MFC3977429.1"/>
    <property type="molecule type" value="Genomic_DNA"/>
</dbReference>
<name>A0ABV8EM98_9BACT</name>
<gene>
    <name evidence="1" type="ORF">ACFOUP_13665</name>
</gene>
<dbReference type="Gene3D" id="3.30.1150.10">
    <property type="match status" value="1"/>
</dbReference>
<sequence>MNPEPFPMLADEALRVFYRSPYPWKASTNDGEPVRTGMTLPIKFKLGR</sequence>
<accession>A0ABV8EM98</accession>
<dbReference type="RefSeq" id="WP_241293426.1">
    <property type="nucleotide sequence ID" value="NZ_JAKZGR010000005.1"/>
</dbReference>
<keyword evidence="2" id="KW-1185">Reference proteome</keyword>
<evidence type="ECO:0000313" key="1">
    <source>
        <dbReference type="EMBL" id="MFC3977429.1"/>
    </source>
</evidence>